<dbReference type="Proteomes" id="UP000445696">
    <property type="component" value="Unassembled WGS sequence"/>
</dbReference>
<dbReference type="Gene3D" id="2.30.30.40">
    <property type="entry name" value="SH3 Domains"/>
    <property type="match status" value="1"/>
</dbReference>
<reference evidence="1 2" key="1">
    <citation type="journal article" date="2014" name="Int. J. Syst. Evol. Microbiol.">
        <title>Sneathiella chungangensis sp. nov., isolated from a marine sand, and emended description of the genus Sneathiella.</title>
        <authorList>
            <person name="Siamphan C."/>
            <person name="Kim H."/>
            <person name="Lee J.S."/>
            <person name="Kim W."/>
        </authorList>
    </citation>
    <scope>NUCLEOTIDE SEQUENCE [LARGE SCALE GENOMIC DNA]</scope>
    <source>
        <strain evidence="1 2">KCTC 32476</strain>
    </source>
</reference>
<proteinExistence type="predicted"/>
<name>A0A845M6I0_9PROT</name>
<accession>A0A845M6I0</accession>
<dbReference type="OrthoDB" id="964913at2"/>
<organism evidence="1 2">
    <name type="scientific">Sneathiella chungangensis</name>
    <dbReference type="NCBI Taxonomy" id="1418234"/>
    <lineage>
        <taxon>Bacteria</taxon>
        <taxon>Pseudomonadati</taxon>
        <taxon>Pseudomonadota</taxon>
        <taxon>Alphaproteobacteria</taxon>
        <taxon>Sneathiellales</taxon>
        <taxon>Sneathiellaceae</taxon>
        <taxon>Sneathiella</taxon>
    </lineage>
</organism>
<dbReference type="AlphaFoldDB" id="A0A845M6I0"/>
<sequence>MSHLLQEVTAKSAAAVKSALYVGVLTAGLGFALSPLVSTASAEPDDPDYFRVNMKPGASLNVRQDPSLKAKKIGSLPAEAQGIVNLGCHVGMPYLEWRNSTTAIRKVETRRKWCNIQYNGMVGWTAGQYLEADRPE</sequence>
<gene>
    <name evidence="1" type="ORF">GQF03_00160</name>
</gene>
<evidence type="ECO:0000313" key="1">
    <source>
        <dbReference type="EMBL" id="MZR20738.1"/>
    </source>
</evidence>
<keyword evidence="2" id="KW-1185">Reference proteome</keyword>
<dbReference type="RefSeq" id="WP_161337167.1">
    <property type="nucleotide sequence ID" value="NZ_JBHSDG010000002.1"/>
</dbReference>
<comment type="caution">
    <text evidence="1">The sequence shown here is derived from an EMBL/GenBank/DDBJ whole genome shotgun (WGS) entry which is preliminary data.</text>
</comment>
<dbReference type="EMBL" id="WTVA01000001">
    <property type="protein sequence ID" value="MZR20738.1"/>
    <property type="molecule type" value="Genomic_DNA"/>
</dbReference>
<evidence type="ECO:0000313" key="2">
    <source>
        <dbReference type="Proteomes" id="UP000445696"/>
    </source>
</evidence>
<protein>
    <submittedName>
        <fullName evidence="1">SH3 domain-containing protein</fullName>
    </submittedName>
</protein>